<feature type="transmembrane region" description="Helical" evidence="9">
    <location>
        <begin position="20"/>
        <end position="41"/>
    </location>
</feature>
<comment type="subcellular location">
    <subcellularLocation>
        <location evidence="1">Cell membrane</location>
        <topology evidence="1">Multi-pass membrane protein</topology>
    </subcellularLocation>
</comment>
<dbReference type="NCBIfam" id="TIGR00410">
    <property type="entry name" value="lacE"/>
    <property type="match status" value="1"/>
</dbReference>
<feature type="transmembrane region" description="Helical" evidence="9">
    <location>
        <begin position="119"/>
        <end position="146"/>
    </location>
</feature>
<proteinExistence type="predicted"/>
<dbReference type="InterPro" id="IPR003352">
    <property type="entry name" value="PTS_EIIC"/>
</dbReference>
<evidence type="ECO:0000256" key="1">
    <source>
        <dbReference type="ARBA" id="ARBA00004651"/>
    </source>
</evidence>
<dbReference type="GO" id="GO:1901264">
    <property type="term" value="P:carbohydrate derivative transport"/>
    <property type="evidence" value="ECO:0007669"/>
    <property type="project" value="TreeGrafter"/>
</dbReference>
<dbReference type="EMBL" id="PIOC01000003">
    <property type="protein sequence ID" value="RDW21339.1"/>
    <property type="molecule type" value="Genomic_DNA"/>
</dbReference>
<dbReference type="InterPro" id="IPR051088">
    <property type="entry name" value="PTS_Sugar-EIIC/EIIB"/>
</dbReference>
<keyword evidence="2 8" id="KW-0813">Transport</keyword>
<feature type="transmembrane region" description="Helical" evidence="9">
    <location>
        <begin position="94"/>
        <end position="113"/>
    </location>
</feature>
<evidence type="ECO:0000256" key="6">
    <source>
        <dbReference type="ARBA" id="ARBA00022989"/>
    </source>
</evidence>
<evidence type="ECO:0000256" key="4">
    <source>
        <dbReference type="ARBA" id="ARBA00022597"/>
    </source>
</evidence>
<dbReference type="PANTHER" id="PTHR33989">
    <property type="match status" value="1"/>
</dbReference>
<comment type="function">
    <text evidence="8">The phosphoenolpyruvate-dependent sugar phosphotransferase system (PTS), a major carbohydrate active -transport system, catalyzes the phosphorylation of incoming sugar substrates concomitant with their translocation across the cell membrane.</text>
</comment>
<evidence type="ECO:0000313" key="12">
    <source>
        <dbReference type="Proteomes" id="UP000257143"/>
    </source>
</evidence>
<keyword evidence="7 8" id="KW-0472">Membrane</keyword>
<dbReference type="GO" id="GO:0009401">
    <property type="term" value="P:phosphoenolpyruvate-dependent sugar phosphotransferase system"/>
    <property type="evidence" value="ECO:0007669"/>
    <property type="project" value="InterPro"/>
</dbReference>
<reference evidence="12" key="1">
    <citation type="submission" date="2017-11" db="EMBL/GenBank/DDBJ databases">
        <authorList>
            <person name="Zhu W."/>
        </authorList>
    </citation>
    <scope>NUCLEOTIDE SEQUENCE [LARGE SCALE GENOMIC DNA]</scope>
    <source>
        <strain evidence="12">CAU 1183</strain>
    </source>
</reference>
<dbReference type="InterPro" id="IPR004796">
    <property type="entry name" value="PTS_IIC_cello"/>
</dbReference>
<evidence type="ECO:0000259" key="10">
    <source>
        <dbReference type="PROSITE" id="PS51105"/>
    </source>
</evidence>
<evidence type="ECO:0000313" key="11">
    <source>
        <dbReference type="EMBL" id="RDW21339.1"/>
    </source>
</evidence>
<dbReference type="PANTHER" id="PTHR33989:SF11">
    <property type="entry name" value="LICHENAN PERMEASE IIC COMPONENT"/>
    <property type="match status" value="1"/>
</dbReference>
<evidence type="ECO:0000256" key="3">
    <source>
        <dbReference type="ARBA" id="ARBA00022475"/>
    </source>
</evidence>
<evidence type="ECO:0000256" key="2">
    <source>
        <dbReference type="ARBA" id="ARBA00022448"/>
    </source>
</evidence>
<dbReference type="Proteomes" id="UP000257143">
    <property type="component" value="Unassembled WGS sequence"/>
</dbReference>
<gene>
    <name evidence="11" type="primary">celB</name>
    <name evidence="11" type="ORF">CWR48_02705</name>
</gene>
<organism evidence="11 12">
    <name type="scientific">Oceanobacillus arenosus</name>
    <dbReference type="NCBI Taxonomy" id="1229153"/>
    <lineage>
        <taxon>Bacteria</taxon>
        <taxon>Bacillati</taxon>
        <taxon>Bacillota</taxon>
        <taxon>Bacilli</taxon>
        <taxon>Bacillales</taxon>
        <taxon>Bacillaceae</taxon>
        <taxon>Oceanobacillus</taxon>
    </lineage>
</organism>
<feature type="domain" description="PTS EIIC type-3" evidence="10">
    <location>
        <begin position="1"/>
        <end position="401"/>
    </location>
</feature>
<dbReference type="PIRSF" id="PIRSF006351">
    <property type="entry name" value="PTS_EIIC-Cellobiose"/>
    <property type="match status" value="1"/>
</dbReference>
<keyword evidence="6 9" id="KW-1133">Transmembrane helix</keyword>
<dbReference type="AlphaFoldDB" id="A0A3D8Q1Q8"/>
<evidence type="ECO:0000256" key="9">
    <source>
        <dbReference type="SAM" id="Phobius"/>
    </source>
</evidence>
<feature type="transmembrane region" description="Helical" evidence="9">
    <location>
        <begin position="344"/>
        <end position="367"/>
    </location>
</feature>
<keyword evidence="4 8" id="KW-0762">Sugar transport</keyword>
<dbReference type="GO" id="GO:0008982">
    <property type="term" value="F:protein-N(PI)-phosphohistidine-sugar phosphotransferase activity"/>
    <property type="evidence" value="ECO:0007669"/>
    <property type="project" value="UniProtKB-UniRule"/>
</dbReference>
<evidence type="ECO:0000256" key="5">
    <source>
        <dbReference type="ARBA" id="ARBA00022692"/>
    </source>
</evidence>
<accession>A0A3D8Q1Q8</accession>
<evidence type="ECO:0000256" key="8">
    <source>
        <dbReference type="PIRNR" id="PIRNR006351"/>
    </source>
</evidence>
<dbReference type="NCBIfam" id="TIGR00359">
    <property type="entry name" value="cello_pts_IIC"/>
    <property type="match status" value="1"/>
</dbReference>
<protein>
    <recommendedName>
        <fullName evidence="8">Permease IIC component</fullName>
    </recommendedName>
</protein>
<evidence type="ECO:0000256" key="7">
    <source>
        <dbReference type="ARBA" id="ARBA00023136"/>
    </source>
</evidence>
<dbReference type="PROSITE" id="PS51105">
    <property type="entry name" value="PTS_EIIC_TYPE_3"/>
    <property type="match status" value="1"/>
</dbReference>
<dbReference type="GO" id="GO:0005886">
    <property type="term" value="C:plasma membrane"/>
    <property type="evidence" value="ECO:0007669"/>
    <property type="project" value="UniProtKB-SubCell"/>
</dbReference>
<feature type="transmembrane region" description="Helical" evidence="9">
    <location>
        <begin position="207"/>
        <end position="230"/>
    </location>
</feature>
<dbReference type="InterPro" id="IPR004501">
    <property type="entry name" value="PTS_EIIC_3"/>
</dbReference>
<feature type="transmembrane region" description="Helical" evidence="9">
    <location>
        <begin position="379"/>
        <end position="401"/>
    </location>
</feature>
<feature type="transmembrane region" description="Helical" evidence="9">
    <location>
        <begin position="275"/>
        <end position="294"/>
    </location>
</feature>
<name>A0A3D8Q1Q8_9BACI</name>
<feature type="transmembrane region" description="Helical" evidence="9">
    <location>
        <begin position="167"/>
        <end position="187"/>
    </location>
</feature>
<dbReference type="OrthoDB" id="1641940at2"/>
<feature type="transmembrane region" description="Helical" evidence="9">
    <location>
        <begin position="61"/>
        <end position="82"/>
    </location>
</feature>
<sequence>MLERIEMIAGQIGNQRHLRALRDGILLTMPLIIIGSVFLILGNLPIGGYTDWLESIGLNSIFNKIVNGSFGLMALVAAFGIAHSLAEDYEVDGVAAGVISLSSFIIVTPDLIAEAGSGIAYTFVGSSGLFVAILVGLISTEIFRFFVEKNFTIKMPKGVPVAVEKSFAALLPGFMVILSWGLIYLLLTLTGVENIHALLTNTLGKPLGALGSSLWGTLVIVALNSIFWFVGIHGGNTINPVIQPIWLQNTDANRIAFQAGEQLPNIITNEFMMNFVWMGGGGATIGLVICLWLFTKAKSNKAMGRITMGPGLFNINEPALFGLPIVLNFKLLIPFVLAPMATAIITYVAMATGLVAKPVGIVVPWTMPPIISGYLATGGKISGAVIQVITLLVTVLIYYPFVKSTDRAQHRVEEEEAAATKEASS</sequence>
<comment type="caution">
    <text evidence="11">The sequence shown here is derived from an EMBL/GenBank/DDBJ whole genome shotgun (WGS) entry which is preliminary data.</text>
</comment>
<keyword evidence="12" id="KW-1185">Reference proteome</keyword>
<dbReference type="Pfam" id="PF02378">
    <property type="entry name" value="PTS_EIIC"/>
    <property type="match status" value="1"/>
</dbReference>
<feature type="transmembrane region" description="Helical" evidence="9">
    <location>
        <begin position="319"/>
        <end position="337"/>
    </location>
</feature>
<keyword evidence="3 8" id="KW-1003">Cell membrane</keyword>
<dbReference type="RefSeq" id="WP_115771510.1">
    <property type="nucleotide sequence ID" value="NZ_PIOC01000003.1"/>
</dbReference>
<keyword evidence="5 9" id="KW-0812">Transmembrane</keyword>